<dbReference type="EMBL" id="CP059572">
    <property type="protein sequence ID" value="QXJ21781.1"/>
    <property type="molecule type" value="Genomic_DNA"/>
</dbReference>
<organism evidence="3 4">
    <name type="scientific">Actinomadura graeca</name>
    <dbReference type="NCBI Taxonomy" id="2750812"/>
    <lineage>
        <taxon>Bacteria</taxon>
        <taxon>Bacillati</taxon>
        <taxon>Actinomycetota</taxon>
        <taxon>Actinomycetes</taxon>
        <taxon>Streptosporangiales</taxon>
        <taxon>Thermomonosporaceae</taxon>
        <taxon>Actinomadura</taxon>
    </lineage>
</organism>
<sequence length="107" mass="11131">MAQQEVRPTGGAAAGTPDPDDAEPDERLPDAEWILPAVLFLAAKGVRAFNDEGVWGWVAVGFGVLAAIATVAVIVTAVRRRAYETLITIAAGALFVGATAYVGHDLL</sequence>
<protein>
    <submittedName>
        <fullName evidence="3">Uncharacterized protein</fullName>
    </submittedName>
</protein>
<dbReference type="RefSeq" id="WP_231334957.1">
    <property type="nucleotide sequence ID" value="NZ_CP059572.1"/>
</dbReference>
<proteinExistence type="predicted"/>
<evidence type="ECO:0000313" key="4">
    <source>
        <dbReference type="Proteomes" id="UP001049518"/>
    </source>
</evidence>
<reference evidence="3" key="1">
    <citation type="submission" date="2020-07" db="EMBL/GenBank/DDBJ databases">
        <authorList>
            <person name="Tarantini F.S."/>
            <person name="Hong K.W."/>
            <person name="Chan K.G."/>
        </authorList>
    </citation>
    <scope>NUCLEOTIDE SEQUENCE</scope>
    <source>
        <strain evidence="3">32-07</strain>
    </source>
</reference>
<keyword evidence="2" id="KW-0472">Membrane</keyword>
<evidence type="ECO:0000313" key="3">
    <source>
        <dbReference type="EMBL" id="QXJ21781.1"/>
    </source>
</evidence>
<keyword evidence="4" id="KW-1185">Reference proteome</keyword>
<gene>
    <name evidence="3" type="ORF">AGRA3207_002670</name>
</gene>
<accession>A0ABX8QSU2</accession>
<feature type="compositionally biased region" description="Low complexity" evidence="1">
    <location>
        <begin position="7"/>
        <end position="17"/>
    </location>
</feature>
<keyword evidence="2" id="KW-1133">Transmembrane helix</keyword>
<feature type="region of interest" description="Disordered" evidence="1">
    <location>
        <begin position="1"/>
        <end position="27"/>
    </location>
</feature>
<evidence type="ECO:0000256" key="2">
    <source>
        <dbReference type="SAM" id="Phobius"/>
    </source>
</evidence>
<evidence type="ECO:0000256" key="1">
    <source>
        <dbReference type="SAM" id="MobiDB-lite"/>
    </source>
</evidence>
<dbReference type="Proteomes" id="UP001049518">
    <property type="component" value="Chromosome"/>
</dbReference>
<feature type="transmembrane region" description="Helical" evidence="2">
    <location>
        <begin position="54"/>
        <end position="78"/>
    </location>
</feature>
<name>A0ABX8QSU2_9ACTN</name>
<keyword evidence="2" id="KW-0812">Transmembrane</keyword>
<feature type="transmembrane region" description="Helical" evidence="2">
    <location>
        <begin position="85"/>
        <end position="104"/>
    </location>
</feature>